<evidence type="ECO:0008006" key="5">
    <source>
        <dbReference type="Google" id="ProtNLM"/>
    </source>
</evidence>
<accession>A0ABN9U1F0</accession>
<feature type="compositionally biased region" description="Low complexity" evidence="2">
    <location>
        <begin position="221"/>
        <end position="243"/>
    </location>
</feature>
<gene>
    <name evidence="3" type="ORF">PCOR1329_LOCUS44338</name>
</gene>
<organism evidence="3 4">
    <name type="scientific">Prorocentrum cordatum</name>
    <dbReference type="NCBI Taxonomy" id="2364126"/>
    <lineage>
        <taxon>Eukaryota</taxon>
        <taxon>Sar</taxon>
        <taxon>Alveolata</taxon>
        <taxon>Dinophyceae</taxon>
        <taxon>Prorocentrales</taxon>
        <taxon>Prorocentraceae</taxon>
        <taxon>Prorocentrum</taxon>
    </lineage>
</organism>
<proteinExistence type="predicted"/>
<dbReference type="Proteomes" id="UP001189429">
    <property type="component" value="Unassembled WGS sequence"/>
</dbReference>
<sequence length="2485" mass="272202">MVPFSEIAALLAEWRTPRTRRELAAAVFDGLGGREEGVLGPAALRRFVDMVGQRLEDKAGTEEEWADEFRSLCAAYGWGAAGPDRGQFLALVSDGAGHLHCDGELLERIRRRRRAPAGEPRDGPYGATEGGVSVGQALAAEGGVFVSTGRRARPESPQADGGQRARDEALQALAEDPRVLGGGVDVACAAFACLRHVRKVEVEKKDRARRWVEQELGHLRGSLGLGRTPRAGGAAGRAGSAASESPELRFVEAGSPAAGAADGGGPPPPPPLRGESGRAGEPRERASPALRGPGLSPALRGAREISMILCHPASTGLLNPGLQLGEASAREIRHRRPGGYETAEFGTTSSTTDPREQSGSVSNMALSQETFNEMRDAVQQARQDMQDLRQQNAALQRQADQAREPQIIRRLGEVLERVAAPPPPPPAQLIQAKDTGKPQAFKNEEAKFSEWDQKLNSYVLSVIGVNFRPAIERAVDQANDAVTPTTAAAEEQFVNEAPDGEAVDRVGEKLSQLYAVFGSLTEGESFDLVVSASQGNGAEALRLPVRRWGPTSGGRRRVLLRKITAPTRVAKLENLAAEVVKLKELVRRYERRRADGRDARLDDEIKMSALEGLAPQDVEMHLAQNRTRLQDYAAMREEVRSFLETRQTQRALGRSRGDPTEIDGFIRRGGGKGKHGKGKGKDDRGKTGIGKGKTANANAICWNCRRLTKARAKDAAMGDTQSTTSTQLPASDTQAGAFNQSPAALSLDTFERALELNSAEAKGEKQCRKCIAMTCDTGAAAAAFPLDQEGECTEADGSSCRAATGEIVEDEGGVGIKGVSEHGESMFLKGRRVNIGKPLLSASATAAKGHFARVGAFGGRVLKESEFAQKIHQMIDQYTWLRRQRKRVEIPLPSLLKYEKGSETAKTTAAILWRLRQRKCRGESDHLPELKLINTRLQVTPHFEIGLKFVAQLEGWANLVNYKLKLVKVQLPYSTAIPGKNVTIFMIKILTSFILHLGYRRLTFQIDGEPAIVALKTAVAVATPTSNGGIEVTVREVKRQVRANRVALEAKLGRKVDGDHPILKWLPQYAAACIGRYRRGTDGLTGEQRRSGRDWKKLGAEFGERVMHRARYVLLRDIEKYGATAGCPGCQELTQKGKITKSHSDECRDRIAVFEIREQLEETKLLYRRPLETAIELLPRSRGAPRWRRRRPEAVEANRALPGSAEETHPTLDELPGHEAMREETQHLQVLKPGSRSNGSMDADFLGRINGYGKGRTFVMIYDLVMFEMRTNANVNDSEQAEEIASLLTEMCTVDTAEVFSPRRFAEMTFRYGLAHGLAVDIDAGWDLRLPEQRKECKKQLKAEILEGETHLNFSMEICKERYKAIDSNGKLGFVRKETGWLTNSELLAEILKGYCRCPRGPNGVFAEYQDDYFIDDLTGEVLDFEGAREARQGELDWCRGRQVWKKVPRREMLENGKRAVTLECIDTNKDDRTQPRYRSRLVAREIKKAMRPEDRPDQAELFSAMPPLEAFKAMVAIFVGRANDAYHDGESEEIIYKFCDISRAHFYGDVHREVYVELPEEETHDDPETMVGRLLKTMHGTVDASHLWQDDYIGLTSSHGFKKGVSNPALQYHAERHIQAEVHGDDFGVIMRKSQEGWFDDVLSRYDFMVKGIMSSRALQEQSVVYLNWVLIWNPFERPACLEADTRRVKKVIRDLGSENAKEVTTPAVKRSVAEILSSNQTSRKLDDETAKTYRSVTMRIMYLSLDRPDISYRASMQARRMKEPKETHMEDLKRIGRYLKKYPERIQSKRLVLKTVDGHWKRADLFTKALDQDTMKRLMKLICFTMKFNGSVRHRVLCADGADDLGDGSGGSLWLGAEDLEALCACLAAGERLHERASATGGGAVPLRQLARHEWELRRDHEALLRARHEQGQRAGRGLRAELRLLRGRARQLLDAPGVEVWPRAFAWEAEAAQTAARLEAEATSKAERLRGLVAQFESLHASVTRLQVQSDLEAERRGLAQHCAALEDQLAQSRGAQVWREEALPFPDSDLLIRTAVEAQSGALSARCVHVSFQGLQRVSPRALLCECGVFRQVQNLGHLQFALQEVQARFEELGVFKSMRANVSLRSEGHVRVAFAAEERRRELSVSTNVDRRGEVSVDARAVQPAVFGGPACLTGSVGTNASQAREFFVGLSTPRLLGLRCSGALNFARSTADETQASSYREHVTHCVLRAASLSGTHTLAVEAALRELEPVAGKHRLPSVEVLRQPLSSAKTSLKYSLALGRGDGGARLRADLEAAVLPGDARFLRGGAQASASGALPLGLAWRAVGACGLLCPLGGRPSCIQDRFFLGGASGSASVVKGFGHHGAGPAGLCRPAGGDGAQAESGGRLADALGGDVMLNAYAALSAPLPALQAGDAGAVHGRAFVFAGLGSLCSPPAGGLRAGLAGGLRAGARASVGVGVAVPMPGMGSLEATLAQPVWAQQHDVQQRWQLGLRVDVGG</sequence>
<evidence type="ECO:0000256" key="2">
    <source>
        <dbReference type="SAM" id="MobiDB-lite"/>
    </source>
</evidence>
<comment type="caution">
    <text evidence="3">The sequence shown here is derived from an EMBL/GenBank/DDBJ whole genome shotgun (WGS) entry which is preliminary data.</text>
</comment>
<name>A0ABN9U1F0_9DINO</name>
<evidence type="ECO:0000313" key="4">
    <source>
        <dbReference type="Proteomes" id="UP001189429"/>
    </source>
</evidence>
<dbReference type="Gene3D" id="2.40.160.50">
    <property type="entry name" value="membrane protein fhac: a member of the omp85/tpsb transporter family"/>
    <property type="match status" value="1"/>
</dbReference>
<feature type="region of interest" description="Disordered" evidence="2">
    <location>
        <begin position="221"/>
        <end position="297"/>
    </location>
</feature>
<evidence type="ECO:0000313" key="3">
    <source>
        <dbReference type="EMBL" id="CAK0852608.1"/>
    </source>
</evidence>
<feature type="compositionally biased region" description="Polar residues" evidence="2">
    <location>
        <begin position="345"/>
        <end position="361"/>
    </location>
</feature>
<feature type="region of interest" description="Disordered" evidence="2">
    <location>
        <begin position="646"/>
        <end position="691"/>
    </location>
</feature>
<protein>
    <recommendedName>
        <fullName evidence="5">RNA-directed RNA polymerase</fullName>
    </recommendedName>
</protein>
<feature type="region of interest" description="Disordered" evidence="2">
    <location>
        <begin position="146"/>
        <end position="166"/>
    </location>
</feature>
<evidence type="ECO:0000256" key="1">
    <source>
        <dbReference type="SAM" id="Coils"/>
    </source>
</evidence>
<keyword evidence="1" id="KW-0175">Coiled coil</keyword>
<reference evidence="3" key="1">
    <citation type="submission" date="2023-10" db="EMBL/GenBank/DDBJ databases">
        <authorList>
            <person name="Chen Y."/>
            <person name="Shah S."/>
            <person name="Dougan E. K."/>
            <person name="Thang M."/>
            <person name="Chan C."/>
        </authorList>
    </citation>
    <scope>NUCLEOTIDE SEQUENCE [LARGE SCALE GENOMIC DNA]</scope>
</reference>
<dbReference type="EMBL" id="CAUYUJ010015327">
    <property type="protein sequence ID" value="CAK0852608.1"/>
    <property type="molecule type" value="Genomic_DNA"/>
</dbReference>
<feature type="compositionally biased region" description="Basic residues" evidence="2">
    <location>
        <begin position="669"/>
        <end position="678"/>
    </location>
</feature>
<feature type="region of interest" description="Disordered" evidence="2">
    <location>
        <begin position="333"/>
        <end position="361"/>
    </location>
</feature>
<feature type="coiled-coil region" evidence="1">
    <location>
        <begin position="371"/>
        <end position="405"/>
    </location>
</feature>
<keyword evidence="4" id="KW-1185">Reference proteome</keyword>
<feature type="compositionally biased region" description="Basic and acidic residues" evidence="2">
    <location>
        <begin position="275"/>
        <end position="286"/>
    </location>
</feature>